<feature type="transmembrane region" description="Helical" evidence="6">
    <location>
        <begin position="312"/>
        <end position="333"/>
    </location>
</feature>
<keyword evidence="5 6" id="KW-0472">Membrane</keyword>
<feature type="transmembrane region" description="Helical" evidence="6">
    <location>
        <begin position="345"/>
        <end position="364"/>
    </location>
</feature>
<feature type="transmembrane region" description="Helical" evidence="6">
    <location>
        <begin position="107"/>
        <end position="130"/>
    </location>
</feature>
<keyword evidence="4 6" id="KW-1133">Transmembrane helix</keyword>
<sequence>MNAIKDRLKLLDRFIIGKYLGTFFYTLCVFVLIIIIFDLSEKLDNFLENDLSLWQITSEYYAGSIPFYVNLLSPLINFIAVIFFTAKMADQTEIVPILSGGISFNRFLFPYFISASIIFLITLGSNLYLLPTTNRIKNDFENTYIKRRQSIGNRSNIHMRLDSNTYVYMKTFDSKQGIGYGFNLDIFDGDKLRSKLVSDVVKWDSVKKNWQITNYSIREVNGLKEKLINGSGKKIDTVLDMDPDDFSPYNNVYQNISTKKLKEKIEKEKVRGSGVMNDLLYELYRRYYHPLSAYVLTLIGVALSSRKVRGGVGLPLGIGIFLSFIYIVLNQFAQMFATQGGFPPLLAALSPTLFFGALGAYLLYKAPK</sequence>
<feature type="transmembrane region" description="Helical" evidence="6">
    <location>
        <begin position="20"/>
        <end position="40"/>
    </location>
</feature>
<dbReference type="Pfam" id="PF03739">
    <property type="entry name" value="LptF_LptG"/>
    <property type="match status" value="1"/>
</dbReference>
<protein>
    <submittedName>
        <fullName evidence="7">LptF/LptG family permease</fullName>
    </submittedName>
</protein>
<proteinExistence type="predicted"/>
<dbReference type="Proteomes" id="UP001337681">
    <property type="component" value="Unassembled WGS sequence"/>
</dbReference>
<dbReference type="InterPro" id="IPR005495">
    <property type="entry name" value="LptG/LptF_permease"/>
</dbReference>
<evidence type="ECO:0000256" key="6">
    <source>
        <dbReference type="SAM" id="Phobius"/>
    </source>
</evidence>
<evidence type="ECO:0000256" key="1">
    <source>
        <dbReference type="ARBA" id="ARBA00004651"/>
    </source>
</evidence>
<evidence type="ECO:0000313" key="7">
    <source>
        <dbReference type="EMBL" id="MEE1885255.1"/>
    </source>
</evidence>
<evidence type="ECO:0000256" key="2">
    <source>
        <dbReference type="ARBA" id="ARBA00022475"/>
    </source>
</evidence>
<dbReference type="EMBL" id="JAZDQU010000002">
    <property type="protein sequence ID" value="MEE1885255.1"/>
    <property type="molecule type" value="Genomic_DNA"/>
</dbReference>
<feature type="transmembrane region" description="Helical" evidence="6">
    <location>
        <begin position="60"/>
        <end position="86"/>
    </location>
</feature>
<dbReference type="PANTHER" id="PTHR33529">
    <property type="entry name" value="SLR0882 PROTEIN-RELATED"/>
    <property type="match status" value="1"/>
</dbReference>
<gene>
    <name evidence="7" type="ORF">VRU49_07465</name>
</gene>
<reference evidence="7 8" key="1">
    <citation type="submission" date="2024-01" db="EMBL/GenBank/DDBJ databases">
        <title>Pedobacter sp. nov., isolated from oil-contaminated soil.</title>
        <authorList>
            <person name="Le N.T.T."/>
        </authorList>
    </citation>
    <scope>NUCLEOTIDE SEQUENCE [LARGE SCALE GENOMIC DNA]</scope>
    <source>
        <strain evidence="7 8">VNH31</strain>
    </source>
</reference>
<evidence type="ECO:0000256" key="4">
    <source>
        <dbReference type="ARBA" id="ARBA00022989"/>
    </source>
</evidence>
<comment type="subcellular location">
    <subcellularLocation>
        <location evidence="1">Cell membrane</location>
        <topology evidence="1">Multi-pass membrane protein</topology>
    </subcellularLocation>
</comment>
<keyword evidence="8" id="KW-1185">Reference proteome</keyword>
<evidence type="ECO:0000313" key="8">
    <source>
        <dbReference type="Proteomes" id="UP001337681"/>
    </source>
</evidence>
<comment type="caution">
    <text evidence="7">The sequence shown here is derived from an EMBL/GenBank/DDBJ whole genome shotgun (WGS) entry which is preliminary data.</text>
</comment>
<keyword evidence="2" id="KW-1003">Cell membrane</keyword>
<evidence type="ECO:0000256" key="3">
    <source>
        <dbReference type="ARBA" id="ARBA00022692"/>
    </source>
</evidence>
<evidence type="ECO:0000256" key="5">
    <source>
        <dbReference type="ARBA" id="ARBA00023136"/>
    </source>
</evidence>
<organism evidence="7 8">
    <name type="scientific">Pedobacter flavus</name>
    <dbReference type="NCBI Taxonomy" id="3113906"/>
    <lineage>
        <taxon>Bacteria</taxon>
        <taxon>Pseudomonadati</taxon>
        <taxon>Bacteroidota</taxon>
        <taxon>Sphingobacteriia</taxon>
        <taxon>Sphingobacteriales</taxon>
        <taxon>Sphingobacteriaceae</taxon>
        <taxon>Pedobacter</taxon>
    </lineage>
</organism>
<keyword evidence="3 6" id="KW-0812">Transmembrane</keyword>
<dbReference type="PANTHER" id="PTHR33529:SF8">
    <property type="entry name" value="PERMEASE, YJGP_YJGQ FAMILY"/>
    <property type="match status" value="1"/>
</dbReference>
<accession>A0ABU7H1X0</accession>
<name>A0ABU7H1X0_9SPHI</name>
<dbReference type="RefSeq" id="WP_330146155.1">
    <property type="nucleotide sequence ID" value="NZ_JAZDQU010000002.1"/>
</dbReference>